<sequence>MFRQDALENRKMKWQGRAILLPGIPLWL</sequence>
<comment type="caution">
    <text evidence="1">The sequence shown here is derived from an EMBL/GenBank/DDBJ whole genome shotgun (WGS) entry which is preliminary data.</text>
</comment>
<reference evidence="1 2" key="1">
    <citation type="submission" date="2019-01" db="EMBL/GenBank/DDBJ databases">
        <title>Genomic analysis of febrile catheter-associated UTI E. coli isolates.</title>
        <authorList>
            <person name="Potter R."/>
            <person name="Zou Z."/>
            <person name="Henderson J."/>
            <person name="Dantas G."/>
        </authorList>
    </citation>
    <scope>NUCLEOTIDE SEQUENCE [LARGE SCALE GENOMIC DNA]</scope>
    <source>
        <strain evidence="1 2">29_CAASB</strain>
    </source>
</reference>
<evidence type="ECO:0000313" key="2">
    <source>
        <dbReference type="Proteomes" id="UP000288730"/>
    </source>
</evidence>
<gene>
    <name evidence="1" type="ORF">EPS76_23805</name>
</gene>
<accession>A0A444R6E3</accession>
<dbReference type="EMBL" id="SCJN01000302">
    <property type="protein sequence ID" value="RXD09404.1"/>
    <property type="molecule type" value="Genomic_DNA"/>
</dbReference>
<feature type="non-terminal residue" evidence="1">
    <location>
        <position position="28"/>
    </location>
</feature>
<protein>
    <submittedName>
        <fullName evidence="1">Colicin V secretion protein CvaA</fullName>
    </submittedName>
</protein>
<evidence type="ECO:0000313" key="1">
    <source>
        <dbReference type="EMBL" id="RXD09404.1"/>
    </source>
</evidence>
<proteinExistence type="predicted"/>
<name>A0A444R6E3_ECOLX</name>
<organism evidence="1 2">
    <name type="scientific">Escherichia coli</name>
    <dbReference type="NCBI Taxonomy" id="562"/>
    <lineage>
        <taxon>Bacteria</taxon>
        <taxon>Pseudomonadati</taxon>
        <taxon>Pseudomonadota</taxon>
        <taxon>Gammaproteobacteria</taxon>
        <taxon>Enterobacterales</taxon>
        <taxon>Enterobacteriaceae</taxon>
        <taxon>Escherichia</taxon>
    </lineage>
</organism>
<dbReference type="AlphaFoldDB" id="A0A444R6E3"/>
<dbReference type="Proteomes" id="UP000288730">
    <property type="component" value="Unassembled WGS sequence"/>
</dbReference>